<dbReference type="PANTHER" id="PTHR33164">
    <property type="entry name" value="TRANSCRIPTIONAL REGULATOR, MARR FAMILY"/>
    <property type="match status" value="1"/>
</dbReference>
<gene>
    <name evidence="2" type="ORF">EDD29_5126</name>
</gene>
<comment type="caution">
    <text evidence="2">The sequence shown here is derived from an EMBL/GenBank/DDBJ whole genome shotgun (WGS) entry which is preliminary data.</text>
</comment>
<reference evidence="2 3" key="1">
    <citation type="submission" date="2018-11" db="EMBL/GenBank/DDBJ databases">
        <title>Sequencing the genomes of 1000 actinobacteria strains.</title>
        <authorList>
            <person name="Klenk H.-P."/>
        </authorList>
    </citation>
    <scope>NUCLEOTIDE SEQUENCE [LARGE SCALE GENOMIC DNA]</scope>
    <source>
        <strain evidence="2 3">DSM 44254</strain>
    </source>
</reference>
<dbReference type="AlphaFoldDB" id="A0A3N1D385"/>
<dbReference type="InterPro" id="IPR036388">
    <property type="entry name" value="WH-like_DNA-bd_sf"/>
</dbReference>
<evidence type="ECO:0000259" key="1">
    <source>
        <dbReference type="PROSITE" id="PS50995"/>
    </source>
</evidence>
<protein>
    <submittedName>
        <fullName evidence="2">DNA-binding MarR family transcriptional regulator</fullName>
    </submittedName>
</protein>
<organism evidence="2 3">
    <name type="scientific">Actinocorallia herbida</name>
    <dbReference type="NCBI Taxonomy" id="58109"/>
    <lineage>
        <taxon>Bacteria</taxon>
        <taxon>Bacillati</taxon>
        <taxon>Actinomycetota</taxon>
        <taxon>Actinomycetes</taxon>
        <taxon>Streptosporangiales</taxon>
        <taxon>Thermomonosporaceae</taxon>
        <taxon>Actinocorallia</taxon>
    </lineage>
</organism>
<dbReference type="GO" id="GO:0006950">
    <property type="term" value="P:response to stress"/>
    <property type="evidence" value="ECO:0007669"/>
    <property type="project" value="TreeGrafter"/>
</dbReference>
<proteinExistence type="predicted"/>
<dbReference type="PANTHER" id="PTHR33164:SF106">
    <property type="entry name" value="TRANSCRIPTIONAL REGULATORY PROTEIN"/>
    <property type="match status" value="1"/>
</dbReference>
<dbReference type="InterPro" id="IPR039422">
    <property type="entry name" value="MarR/SlyA-like"/>
</dbReference>
<name>A0A3N1D385_9ACTN</name>
<dbReference type="Pfam" id="PF12802">
    <property type="entry name" value="MarR_2"/>
    <property type="match status" value="1"/>
</dbReference>
<dbReference type="SUPFAM" id="SSF46785">
    <property type="entry name" value="Winged helix' DNA-binding domain"/>
    <property type="match status" value="1"/>
</dbReference>
<dbReference type="PROSITE" id="PS50995">
    <property type="entry name" value="HTH_MARR_2"/>
    <property type="match status" value="1"/>
</dbReference>
<dbReference type="SMART" id="SM00347">
    <property type="entry name" value="HTH_MARR"/>
    <property type="match status" value="1"/>
</dbReference>
<dbReference type="Gene3D" id="1.10.10.10">
    <property type="entry name" value="Winged helix-like DNA-binding domain superfamily/Winged helix DNA-binding domain"/>
    <property type="match status" value="1"/>
</dbReference>
<accession>A0A3N1D385</accession>
<feature type="domain" description="HTH marR-type" evidence="1">
    <location>
        <begin position="14"/>
        <end position="157"/>
    </location>
</feature>
<evidence type="ECO:0000313" key="3">
    <source>
        <dbReference type="Proteomes" id="UP000272400"/>
    </source>
</evidence>
<keyword evidence="2" id="KW-0238">DNA-binding</keyword>
<dbReference type="InterPro" id="IPR000835">
    <property type="entry name" value="HTH_MarR-typ"/>
</dbReference>
<dbReference type="GO" id="GO:0003700">
    <property type="term" value="F:DNA-binding transcription factor activity"/>
    <property type="evidence" value="ECO:0007669"/>
    <property type="project" value="InterPro"/>
</dbReference>
<dbReference type="GO" id="GO:0003677">
    <property type="term" value="F:DNA binding"/>
    <property type="evidence" value="ECO:0007669"/>
    <property type="project" value="UniProtKB-KW"/>
</dbReference>
<sequence>MSNDYDEKDEGSMSEPLQPQYERLLESLRGYGATYREFSRRFAAWLGLHSTDAEALLQILGAEERGQPLSPARLSERVSLSSGATTALLNRLEQAGHVVRTREHTDRRIVTLHSSERVQRLADDFFGPMSGRVDTVMSAYPPDLLDRFETFLADLRATMDAQLAADPPGPPAER</sequence>
<evidence type="ECO:0000313" key="2">
    <source>
        <dbReference type="EMBL" id="ROO87518.1"/>
    </source>
</evidence>
<keyword evidence="3" id="KW-1185">Reference proteome</keyword>
<dbReference type="EMBL" id="RJKE01000001">
    <property type="protein sequence ID" value="ROO87518.1"/>
    <property type="molecule type" value="Genomic_DNA"/>
</dbReference>
<dbReference type="Proteomes" id="UP000272400">
    <property type="component" value="Unassembled WGS sequence"/>
</dbReference>
<dbReference type="InterPro" id="IPR036390">
    <property type="entry name" value="WH_DNA-bd_sf"/>
</dbReference>